<dbReference type="InterPro" id="IPR002816">
    <property type="entry name" value="TraB/PrgY/GumN_fam"/>
</dbReference>
<dbReference type="HOGENOM" id="CLU_057525_0_0_6"/>
<dbReference type="InterPro" id="IPR047111">
    <property type="entry name" value="YbaP-like"/>
</dbReference>
<dbReference type="KEGG" id="hch:HCH_01828"/>
<reference evidence="2 3" key="1">
    <citation type="journal article" date="2005" name="Nucleic Acids Res.">
        <title>Genomic blueprint of Hahella chejuensis, a marine microbe producing an algicidal agent.</title>
        <authorList>
            <person name="Jeong H."/>
            <person name="Yim J.H."/>
            <person name="Lee C."/>
            <person name="Choi S.-H."/>
            <person name="Park Y.K."/>
            <person name="Yoon S.H."/>
            <person name="Hur C.-G."/>
            <person name="Kang H.-Y."/>
            <person name="Kim D."/>
            <person name="Lee H.H."/>
            <person name="Park K.H."/>
            <person name="Park S.-H."/>
            <person name="Park H.-S."/>
            <person name="Lee H.K."/>
            <person name="Oh T.K."/>
            <person name="Kim J.F."/>
        </authorList>
    </citation>
    <scope>NUCLEOTIDE SEQUENCE [LARGE SCALE GENOMIC DNA]</scope>
    <source>
        <strain evidence="2 3">KCTC 2396</strain>
    </source>
</reference>
<evidence type="ECO:0000256" key="1">
    <source>
        <dbReference type="SAM" id="SignalP"/>
    </source>
</evidence>
<dbReference type="EMBL" id="CP000155">
    <property type="protein sequence ID" value="ABC28667.1"/>
    <property type="molecule type" value="Genomic_DNA"/>
</dbReference>
<feature type="chain" id="PRO_5004215676" evidence="1">
    <location>
        <begin position="24"/>
        <end position="293"/>
    </location>
</feature>
<dbReference type="eggNOG" id="COG3735">
    <property type="taxonomic scope" value="Bacteria"/>
</dbReference>
<name>Q2SL07_HAHCH</name>
<protein>
    <submittedName>
        <fullName evidence="2">Uncharacterized protein conserved in bacteria</fullName>
    </submittedName>
</protein>
<dbReference type="Pfam" id="PF01963">
    <property type="entry name" value="TraB_PrgY_gumN"/>
    <property type="match status" value="1"/>
</dbReference>
<dbReference type="PANTHER" id="PTHR40590:SF1">
    <property type="entry name" value="CYTOPLASMIC PROTEIN"/>
    <property type="match status" value="1"/>
</dbReference>
<keyword evidence="3" id="KW-1185">Reference proteome</keyword>
<feature type="signal peptide" evidence="1">
    <location>
        <begin position="1"/>
        <end position="23"/>
    </location>
</feature>
<dbReference type="Proteomes" id="UP000000238">
    <property type="component" value="Chromosome"/>
</dbReference>
<dbReference type="STRING" id="349521.HCH_01828"/>
<accession>Q2SL07</accession>
<sequence length="293" mass="33468">MHVMLKRVLCFMVLQWLVVSAQAAGDKGLFWRVESGGATAYLLGAIHFGSDEFYPMRREIMDAFKRSDVLVVEMDDKAIPPEKQQEIIQRMAFYPNGETIHDHLSPETIKLLKERLSLHQIPLQAIERQRIGFIELTLAALEAMRLGYSQDRGIDYYFMSQARGSKPIREIESFQEQMELVMKLPEVEEATREELSRMDEYEQLWGEMATAWKKGDADAMYRLAISEPLKETPAAKPVYELMFDGRNPKMAKSVETCLKNREVCFVVVGAGHLVGPGSVVDLLQKQGYQVSQQ</sequence>
<dbReference type="AlphaFoldDB" id="Q2SL07"/>
<organism evidence="2 3">
    <name type="scientific">Hahella chejuensis (strain KCTC 2396)</name>
    <dbReference type="NCBI Taxonomy" id="349521"/>
    <lineage>
        <taxon>Bacteria</taxon>
        <taxon>Pseudomonadati</taxon>
        <taxon>Pseudomonadota</taxon>
        <taxon>Gammaproteobacteria</taxon>
        <taxon>Oceanospirillales</taxon>
        <taxon>Hahellaceae</taxon>
        <taxon>Hahella</taxon>
    </lineage>
</organism>
<gene>
    <name evidence="2" type="ordered locus">HCH_01828</name>
</gene>
<proteinExistence type="predicted"/>
<keyword evidence="1" id="KW-0732">Signal</keyword>
<evidence type="ECO:0000313" key="3">
    <source>
        <dbReference type="Proteomes" id="UP000000238"/>
    </source>
</evidence>
<dbReference type="PANTHER" id="PTHR40590">
    <property type="entry name" value="CYTOPLASMIC PROTEIN-RELATED"/>
    <property type="match status" value="1"/>
</dbReference>
<dbReference type="CDD" id="cd14789">
    <property type="entry name" value="Tiki"/>
    <property type="match status" value="1"/>
</dbReference>
<evidence type="ECO:0000313" key="2">
    <source>
        <dbReference type="EMBL" id="ABC28667.1"/>
    </source>
</evidence>